<proteinExistence type="predicted"/>
<dbReference type="Proteomes" id="UP000765509">
    <property type="component" value="Unassembled WGS sequence"/>
</dbReference>
<evidence type="ECO:0000313" key="3">
    <source>
        <dbReference type="Proteomes" id="UP000765509"/>
    </source>
</evidence>
<feature type="region of interest" description="Disordered" evidence="1">
    <location>
        <begin position="1"/>
        <end position="32"/>
    </location>
</feature>
<organism evidence="2 3">
    <name type="scientific">Austropuccinia psidii MF-1</name>
    <dbReference type="NCBI Taxonomy" id="1389203"/>
    <lineage>
        <taxon>Eukaryota</taxon>
        <taxon>Fungi</taxon>
        <taxon>Dikarya</taxon>
        <taxon>Basidiomycota</taxon>
        <taxon>Pucciniomycotina</taxon>
        <taxon>Pucciniomycetes</taxon>
        <taxon>Pucciniales</taxon>
        <taxon>Sphaerophragmiaceae</taxon>
        <taxon>Austropuccinia</taxon>
    </lineage>
</organism>
<evidence type="ECO:0000313" key="2">
    <source>
        <dbReference type="EMBL" id="MBW0475177.1"/>
    </source>
</evidence>
<comment type="caution">
    <text evidence="2">The sequence shown here is derived from an EMBL/GenBank/DDBJ whole genome shotgun (WGS) entry which is preliminary data.</text>
</comment>
<accession>A0A9Q3C130</accession>
<evidence type="ECO:0000256" key="1">
    <source>
        <dbReference type="SAM" id="MobiDB-lite"/>
    </source>
</evidence>
<dbReference type="AlphaFoldDB" id="A0A9Q3C130"/>
<sequence>MTSTAHSPWDTQAPFGLNPMGPRGKSISPPEPNFGLNLINPKMSKKDPKTQIGHQLRSSNAYPQFRGRPLLHQYTLYQRIQVWGIYGTIYNYAPFFLRSPMVMFPGPNYVFPIQVPKTSTHFEGRLFSHSVLQSLAAARRPFEDPNHLAL</sequence>
<feature type="compositionally biased region" description="Polar residues" evidence="1">
    <location>
        <begin position="1"/>
        <end position="10"/>
    </location>
</feature>
<protein>
    <submittedName>
        <fullName evidence="2">Uncharacterized protein</fullName>
    </submittedName>
</protein>
<name>A0A9Q3C130_9BASI</name>
<keyword evidence="3" id="KW-1185">Reference proteome</keyword>
<dbReference type="EMBL" id="AVOT02004013">
    <property type="protein sequence ID" value="MBW0475177.1"/>
    <property type="molecule type" value="Genomic_DNA"/>
</dbReference>
<reference evidence="2" key="1">
    <citation type="submission" date="2021-03" db="EMBL/GenBank/DDBJ databases">
        <title>Draft genome sequence of rust myrtle Austropuccinia psidii MF-1, a brazilian biotype.</title>
        <authorList>
            <person name="Quecine M.C."/>
            <person name="Pachon D.M.R."/>
            <person name="Bonatelli M.L."/>
            <person name="Correr F.H."/>
            <person name="Franceschini L.M."/>
            <person name="Leite T.F."/>
            <person name="Margarido G.R.A."/>
            <person name="Almeida C.A."/>
            <person name="Ferrarezi J.A."/>
            <person name="Labate C.A."/>
        </authorList>
    </citation>
    <scope>NUCLEOTIDE SEQUENCE</scope>
    <source>
        <strain evidence="2">MF-1</strain>
    </source>
</reference>
<gene>
    <name evidence="2" type="ORF">O181_014892</name>
</gene>